<organism evidence="2 3">
    <name type="scientific">Streblomastix strix</name>
    <dbReference type="NCBI Taxonomy" id="222440"/>
    <lineage>
        <taxon>Eukaryota</taxon>
        <taxon>Metamonada</taxon>
        <taxon>Preaxostyla</taxon>
        <taxon>Oxymonadida</taxon>
        <taxon>Streblomastigidae</taxon>
        <taxon>Streblomastix</taxon>
    </lineage>
</organism>
<feature type="region of interest" description="Disordered" evidence="1">
    <location>
        <begin position="665"/>
        <end position="684"/>
    </location>
</feature>
<evidence type="ECO:0000256" key="1">
    <source>
        <dbReference type="SAM" id="MobiDB-lite"/>
    </source>
</evidence>
<sequence length="920" mass="104425">MTYYWFKALYLDIDMLSMDINPTQIQALNDLCTLREFYYIYVQPNRRELLISHLAMVLMLTDVEAEFLADFLYSGNFENIEETITKFEQNPQQFISTQPPRIAPDPMKVKKQEESSEAEKIVAQIMEYTPQNNKTCLEGMRNAVLKGKTKYARKLFKKANIASALNTVLEKASKDDAKDAIAIQEVLITISQIGFDGIDTELIQLNFLNVAVMIMKKFSMSNEIISAEIFRAISALMKNTTNSDHVTNELLQAMNQTVNIHKSKEVVSDAYLQCIMFISWNQKNHEKLEQCKCTNSIVLILYEFLQIIPQLLTHSKQALGVPGRSSEIFLTSQQMKQKESLMQIFKTAFRTLQVLIRNEKLLQVFVQSRGFQYAIRCYSLFLDKYPDIVVTICEMLDIAAMNNIAYNNLKELKVIGILIKETANKSQFVSSDVIVSMSRTVLNLMQSQFALHNDELSRLFQEYNSLENGLIILKSINQLDVIDREREQEKLKEQDRLKILRERGIEKDKERNKVDDETKQESAISGICMLLKEVLITDNNFSKIFINKNGIEMMCETLTNVVQSIQSSSFIYSSVPSTFQSSSSSSSSAAPIVTHPPISISLSSVPTASPSNLPISGLDRTNPGNNSPPGVHNPTNRIGYQPKVSGPLPISTSMTSFQHSLTNALAKQQPKQPTLKQPNKSYSDMNASNLVETGKEGEKCHFVTSKDEASIQSIFDVLDYLLGLFTLLKQPLSITRIQVSFSCDALSSLLTLSELKIDSFLSALNFTLTFSQNPQTMAQNIPLLLKSNIFEAIGVALENYKYSPKIVTTIFEVIVSIIQNRESVQFLRKAQTSKYLQPFLTYSSLLNQYIKSNKEIIDIIKSENPYRDYPILLCIQPKKKEEFVQLGEMSEKENESYIKEIENKAKTLYDYAQKLNSTAQ</sequence>
<proteinExistence type="predicted"/>
<evidence type="ECO:0000313" key="2">
    <source>
        <dbReference type="EMBL" id="KAA6393318.1"/>
    </source>
</evidence>
<accession>A0A5J4WED6</accession>
<dbReference type="Gene3D" id="1.25.10.10">
    <property type="entry name" value="Leucine-rich Repeat Variant"/>
    <property type="match status" value="1"/>
</dbReference>
<feature type="compositionally biased region" description="Polar residues" evidence="1">
    <location>
        <begin position="622"/>
        <end position="638"/>
    </location>
</feature>
<reference evidence="2 3" key="1">
    <citation type="submission" date="2019-03" db="EMBL/GenBank/DDBJ databases">
        <title>Single cell metagenomics reveals metabolic interactions within the superorganism composed of flagellate Streblomastix strix and complex community of Bacteroidetes bacteria on its surface.</title>
        <authorList>
            <person name="Treitli S.C."/>
            <person name="Kolisko M."/>
            <person name="Husnik F."/>
            <person name="Keeling P."/>
            <person name="Hampl V."/>
        </authorList>
    </citation>
    <scope>NUCLEOTIDE SEQUENCE [LARGE SCALE GENOMIC DNA]</scope>
    <source>
        <strain evidence="2">ST1C</strain>
    </source>
</reference>
<name>A0A5J4WED6_9EUKA</name>
<dbReference type="InterPro" id="IPR016024">
    <property type="entry name" value="ARM-type_fold"/>
</dbReference>
<dbReference type="AlphaFoldDB" id="A0A5J4WED6"/>
<feature type="compositionally biased region" description="Polar residues" evidence="1">
    <location>
        <begin position="600"/>
        <end position="614"/>
    </location>
</feature>
<dbReference type="EMBL" id="SNRW01002269">
    <property type="protein sequence ID" value="KAA6393318.1"/>
    <property type="molecule type" value="Genomic_DNA"/>
</dbReference>
<feature type="compositionally biased region" description="Low complexity" evidence="1">
    <location>
        <begin position="667"/>
        <end position="680"/>
    </location>
</feature>
<gene>
    <name evidence="2" type="ORF">EZS28_011156</name>
</gene>
<feature type="region of interest" description="Disordered" evidence="1">
    <location>
        <begin position="600"/>
        <end position="644"/>
    </location>
</feature>
<dbReference type="InterPro" id="IPR011989">
    <property type="entry name" value="ARM-like"/>
</dbReference>
<dbReference type="SUPFAM" id="SSF48371">
    <property type="entry name" value="ARM repeat"/>
    <property type="match status" value="1"/>
</dbReference>
<protein>
    <submittedName>
        <fullName evidence="2">Uncharacterized protein</fullName>
    </submittedName>
</protein>
<dbReference type="Proteomes" id="UP000324800">
    <property type="component" value="Unassembled WGS sequence"/>
</dbReference>
<evidence type="ECO:0000313" key="3">
    <source>
        <dbReference type="Proteomes" id="UP000324800"/>
    </source>
</evidence>
<comment type="caution">
    <text evidence="2">The sequence shown here is derived from an EMBL/GenBank/DDBJ whole genome shotgun (WGS) entry which is preliminary data.</text>
</comment>